<evidence type="ECO:0000313" key="2">
    <source>
        <dbReference type="Proteomes" id="UP000195569"/>
    </source>
</evidence>
<dbReference type="EMBL" id="CYGY02000014">
    <property type="protein sequence ID" value="SIT37885.1"/>
    <property type="molecule type" value="Genomic_DNA"/>
</dbReference>
<name>A0A1N7RRX4_9BURK</name>
<evidence type="ECO:0000313" key="1">
    <source>
        <dbReference type="EMBL" id="SIT37885.1"/>
    </source>
</evidence>
<reference evidence="1" key="1">
    <citation type="submission" date="2016-12" db="EMBL/GenBank/DDBJ databases">
        <authorList>
            <person name="Moulin L."/>
        </authorList>
    </citation>
    <scope>NUCLEOTIDE SEQUENCE [LARGE SCALE GENOMIC DNA]</scope>
    <source>
        <strain evidence="1">STM 7183</strain>
    </source>
</reference>
<comment type="caution">
    <text evidence="1">The sequence shown here is derived from an EMBL/GenBank/DDBJ whole genome shotgun (WGS) entry which is preliminary data.</text>
</comment>
<keyword evidence="2" id="KW-1185">Reference proteome</keyword>
<sequence length="84" mass="9446">MRISAIQSTGRHRCSRKWWTRGTSGERVDVAFSHIDRICSNQAVRGEAGAIEADYLRGISVDEGNGVLFRVLRNEDHCPCQEGR</sequence>
<dbReference type="Proteomes" id="UP000195569">
    <property type="component" value="Unassembled WGS sequence"/>
</dbReference>
<gene>
    <name evidence="1" type="ORF">BN2476_140058</name>
</gene>
<protein>
    <submittedName>
        <fullName evidence="1">Uncharacterized protein</fullName>
    </submittedName>
</protein>
<accession>A0A1N7RRX4</accession>
<organism evidence="1 2">
    <name type="scientific">Paraburkholderia piptadeniae</name>
    <dbReference type="NCBI Taxonomy" id="1701573"/>
    <lineage>
        <taxon>Bacteria</taxon>
        <taxon>Pseudomonadati</taxon>
        <taxon>Pseudomonadota</taxon>
        <taxon>Betaproteobacteria</taxon>
        <taxon>Burkholderiales</taxon>
        <taxon>Burkholderiaceae</taxon>
        <taxon>Paraburkholderia</taxon>
    </lineage>
</organism>
<dbReference type="AlphaFoldDB" id="A0A1N7RRX4"/>
<proteinExistence type="predicted"/>